<evidence type="ECO:0000313" key="1">
    <source>
        <dbReference type="EMBL" id="EPS39392.1"/>
    </source>
</evidence>
<dbReference type="Proteomes" id="UP000015100">
    <property type="component" value="Unassembled WGS sequence"/>
</dbReference>
<keyword evidence="2" id="KW-1185">Reference proteome</keyword>
<organism evidence="1 2">
    <name type="scientific">Dactylellina haptotyla (strain CBS 200.50)</name>
    <name type="common">Nematode-trapping fungus</name>
    <name type="synonym">Monacrosporium haptotylum</name>
    <dbReference type="NCBI Taxonomy" id="1284197"/>
    <lineage>
        <taxon>Eukaryota</taxon>
        <taxon>Fungi</taxon>
        <taxon>Dikarya</taxon>
        <taxon>Ascomycota</taxon>
        <taxon>Pezizomycotina</taxon>
        <taxon>Orbiliomycetes</taxon>
        <taxon>Orbiliales</taxon>
        <taxon>Orbiliaceae</taxon>
        <taxon>Dactylellina</taxon>
    </lineage>
</organism>
<evidence type="ECO:0000313" key="2">
    <source>
        <dbReference type="Proteomes" id="UP000015100"/>
    </source>
</evidence>
<name>S8BVT1_DACHA</name>
<protein>
    <submittedName>
        <fullName evidence="1">Uncharacterized protein</fullName>
    </submittedName>
</protein>
<sequence length="217" mass="25063">MASSIPNPADQVSIFRDLSFNEFEFDFQKGDLLRTVELFISECRRITCSIDILVQNTRARITQLQSIMGVPVQLLEARDNGMTHKQRDNLISFNKTLINSFIELADAARKLGMMDIKKRYNDLFDRLESARFDVVFEHRYFHKSDSWFLTDTGSPLYLREHQLTMKICQDSISMHSRAFVTACIGLKGLADHLRRTIPKIQWVCGQTVLLVEKEDGP</sequence>
<reference evidence="1 2" key="1">
    <citation type="journal article" date="2013" name="PLoS Genet.">
        <title>Genomic mechanisms accounting for the adaptation to parasitism in nematode-trapping fungi.</title>
        <authorList>
            <person name="Meerupati T."/>
            <person name="Andersson K.M."/>
            <person name="Friman E."/>
            <person name="Kumar D."/>
            <person name="Tunlid A."/>
            <person name="Ahren D."/>
        </authorList>
    </citation>
    <scope>NUCLEOTIDE SEQUENCE [LARGE SCALE GENOMIC DNA]</scope>
    <source>
        <strain evidence="1 2">CBS 200.50</strain>
    </source>
</reference>
<accession>S8BVT1</accession>
<comment type="caution">
    <text evidence="1">The sequence shown here is derived from an EMBL/GenBank/DDBJ whole genome shotgun (WGS) entry which is preliminary data.</text>
</comment>
<proteinExistence type="predicted"/>
<dbReference type="EMBL" id="AQGS01000472">
    <property type="protein sequence ID" value="EPS39392.1"/>
    <property type="molecule type" value="Genomic_DNA"/>
</dbReference>
<reference evidence="2" key="2">
    <citation type="submission" date="2013-04" db="EMBL/GenBank/DDBJ databases">
        <title>Genomic mechanisms accounting for the adaptation to parasitism in nematode-trapping fungi.</title>
        <authorList>
            <person name="Ahren D.G."/>
        </authorList>
    </citation>
    <scope>NUCLEOTIDE SEQUENCE [LARGE SCALE GENOMIC DNA]</scope>
    <source>
        <strain evidence="2">CBS 200.50</strain>
    </source>
</reference>
<dbReference type="HOGENOM" id="CLU_1272257_0_0_1"/>
<dbReference type="AlphaFoldDB" id="S8BVT1"/>
<gene>
    <name evidence="1" type="ORF">H072_6796</name>
</gene>